<evidence type="ECO:0000313" key="4">
    <source>
        <dbReference type="EMBL" id="GAA4682264.1"/>
    </source>
</evidence>
<protein>
    <recommendedName>
        <fullName evidence="3">Phosphodiester glycosidase domain-containing protein</fullName>
    </recommendedName>
</protein>
<sequence length="449" mass="47942">MHTPSPRATRTPLALGALLATLALVAPLTTSPATAEDPRSPISSPDRALTATVLTPDGVEVAADSALPQAQPRGPRVPSRWLHSSDGVPGPVARTLPPSRRGIGRTTVPRRVAVSPGVSVTEWDEATKRGPVRMQLVTANLRTPGLAVDYLDAGAVSRTVPLRTMVANRKPVVAAVNGDFFDIGDTGAPLGVGAARERGLRHAPVDGWNAAFFLTRSGRYEVDTLPLLTRVVERPAWRISHLNSPEVRPGGIGVYTRAWGTTAGARWVGGQKRDVRMVVVEKGRVVANRTTLPAGQPIRGTVYVGRGEGARQLAGARKGQRLTLRRWLEGKPRMAITGNKILLRDGLVEVVDDREMHPRTAVGFDRDTRSLLLLVVDGRSSVSRGYTMVELAQKMIDLGAEDALNLDGGGSSTMLARGPRGGLRTVNTPSDGAQRAVPNGLQLTYRAPR</sequence>
<feature type="domain" description="Phosphodiester glycosidase" evidence="3">
    <location>
        <begin position="278"/>
        <end position="441"/>
    </location>
</feature>
<organism evidence="4 5">
    <name type="scientific">Nocardioides nanhaiensis</name>
    <dbReference type="NCBI Taxonomy" id="1476871"/>
    <lineage>
        <taxon>Bacteria</taxon>
        <taxon>Bacillati</taxon>
        <taxon>Actinomycetota</taxon>
        <taxon>Actinomycetes</taxon>
        <taxon>Propionibacteriales</taxon>
        <taxon>Nocardioidaceae</taxon>
        <taxon>Nocardioides</taxon>
    </lineage>
</organism>
<feature type="chain" id="PRO_5046416729" description="Phosphodiester glycosidase domain-containing protein" evidence="2">
    <location>
        <begin position="36"/>
        <end position="449"/>
    </location>
</feature>
<evidence type="ECO:0000256" key="1">
    <source>
        <dbReference type="SAM" id="MobiDB-lite"/>
    </source>
</evidence>
<accession>A0ABP8W8T5</accession>
<comment type="caution">
    <text evidence="4">The sequence shown here is derived from an EMBL/GenBank/DDBJ whole genome shotgun (WGS) entry which is preliminary data.</text>
</comment>
<proteinExistence type="predicted"/>
<name>A0ABP8W8T5_9ACTN</name>
<evidence type="ECO:0000256" key="2">
    <source>
        <dbReference type="SAM" id="SignalP"/>
    </source>
</evidence>
<dbReference type="Pfam" id="PF09992">
    <property type="entry name" value="NAGPA"/>
    <property type="match status" value="1"/>
</dbReference>
<feature type="region of interest" description="Disordered" evidence="1">
    <location>
        <begin position="66"/>
        <end position="104"/>
    </location>
</feature>
<reference evidence="5" key="1">
    <citation type="journal article" date="2019" name="Int. J. Syst. Evol. Microbiol.">
        <title>The Global Catalogue of Microorganisms (GCM) 10K type strain sequencing project: providing services to taxonomists for standard genome sequencing and annotation.</title>
        <authorList>
            <consortium name="The Broad Institute Genomics Platform"/>
            <consortium name="The Broad Institute Genome Sequencing Center for Infectious Disease"/>
            <person name="Wu L."/>
            <person name="Ma J."/>
        </authorList>
    </citation>
    <scope>NUCLEOTIDE SEQUENCE [LARGE SCALE GENOMIC DNA]</scope>
    <source>
        <strain evidence="5">JCM 18127</strain>
    </source>
</reference>
<evidence type="ECO:0000313" key="5">
    <source>
        <dbReference type="Proteomes" id="UP001500621"/>
    </source>
</evidence>
<dbReference type="Proteomes" id="UP001500621">
    <property type="component" value="Unassembled WGS sequence"/>
</dbReference>
<dbReference type="InterPro" id="IPR018711">
    <property type="entry name" value="NAGPA"/>
</dbReference>
<gene>
    <name evidence="4" type="ORF">GCM10023226_19280</name>
</gene>
<dbReference type="PANTHER" id="PTHR40446">
    <property type="entry name" value="N-ACETYLGLUCOSAMINE-1-PHOSPHODIESTER ALPHA-N-ACETYLGLUCOSAMINIDASE"/>
    <property type="match status" value="1"/>
</dbReference>
<keyword evidence="5" id="KW-1185">Reference proteome</keyword>
<evidence type="ECO:0000259" key="3">
    <source>
        <dbReference type="Pfam" id="PF09992"/>
    </source>
</evidence>
<feature type="signal peptide" evidence="2">
    <location>
        <begin position="1"/>
        <end position="35"/>
    </location>
</feature>
<dbReference type="PANTHER" id="PTHR40446:SF2">
    <property type="entry name" value="N-ACETYLGLUCOSAMINE-1-PHOSPHODIESTER ALPHA-N-ACETYLGLUCOSAMINIDASE"/>
    <property type="match status" value="1"/>
</dbReference>
<keyword evidence="2" id="KW-0732">Signal</keyword>
<dbReference type="EMBL" id="BAABIM010000002">
    <property type="protein sequence ID" value="GAA4682264.1"/>
    <property type="molecule type" value="Genomic_DNA"/>
</dbReference>
<dbReference type="RefSeq" id="WP_345265169.1">
    <property type="nucleotide sequence ID" value="NZ_BAABIM010000002.1"/>
</dbReference>